<dbReference type="SMART" id="SM00248">
    <property type="entry name" value="ANK"/>
    <property type="match status" value="1"/>
</dbReference>
<dbReference type="InterPro" id="IPR050776">
    <property type="entry name" value="Ank_Repeat/CDKN_Inhibitor"/>
</dbReference>
<protein>
    <recommendedName>
        <fullName evidence="4">DinB-like domain-containing protein</fullName>
    </recommendedName>
</protein>
<keyword evidence="1" id="KW-0677">Repeat</keyword>
<proteinExistence type="predicted"/>
<dbReference type="InterPro" id="IPR036770">
    <property type="entry name" value="Ankyrin_rpt-contain_sf"/>
</dbReference>
<evidence type="ECO:0000259" key="4">
    <source>
        <dbReference type="Pfam" id="PF12867"/>
    </source>
</evidence>
<dbReference type="Gene3D" id="1.25.40.20">
    <property type="entry name" value="Ankyrin repeat-containing domain"/>
    <property type="match status" value="1"/>
</dbReference>
<feature type="domain" description="DinB-like" evidence="4">
    <location>
        <begin position="31"/>
        <end position="181"/>
    </location>
</feature>
<accession>A0A852Z878</accession>
<dbReference type="Gene3D" id="1.20.120.450">
    <property type="entry name" value="dinb family like domain"/>
    <property type="match status" value="1"/>
</dbReference>
<dbReference type="Pfam" id="PF12867">
    <property type="entry name" value="DinB_2"/>
    <property type="match status" value="1"/>
</dbReference>
<comment type="caution">
    <text evidence="5">The sequence shown here is derived from an EMBL/GenBank/DDBJ whole genome shotgun (WGS) entry which is preliminary data.</text>
</comment>
<organism evidence="5 6">
    <name type="scientific">Actinopolymorpha rutila</name>
    <dbReference type="NCBI Taxonomy" id="446787"/>
    <lineage>
        <taxon>Bacteria</taxon>
        <taxon>Bacillati</taxon>
        <taxon>Actinomycetota</taxon>
        <taxon>Actinomycetes</taxon>
        <taxon>Propionibacteriales</taxon>
        <taxon>Actinopolymorphaceae</taxon>
        <taxon>Actinopolymorpha</taxon>
    </lineage>
</organism>
<dbReference type="PROSITE" id="PS50297">
    <property type="entry name" value="ANK_REP_REGION"/>
    <property type="match status" value="1"/>
</dbReference>
<name>A0A852Z878_9ACTN</name>
<gene>
    <name evidence="5" type="ORF">F4554_001792</name>
</gene>
<reference evidence="5 6" key="1">
    <citation type="submission" date="2020-07" db="EMBL/GenBank/DDBJ databases">
        <title>Sequencing the genomes of 1000 actinobacteria strains.</title>
        <authorList>
            <person name="Klenk H.-P."/>
        </authorList>
    </citation>
    <scope>NUCLEOTIDE SEQUENCE [LARGE SCALE GENOMIC DNA]</scope>
    <source>
        <strain evidence="5 6">DSM 18448</strain>
    </source>
</reference>
<dbReference type="InterPro" id="IPR034660">
    <property type="entry name" value="DinB/YfiT-like"/>
</dbReference>
<keyword evidence="2 3" id="KW-0040">ANK repeat</keyword>
<dbReference type="InterPro" id="IPR002110">
    <property type="entry name" value="Ankyrin_rpt"/>
</dbReference>
<dbReference type="SUPFAM" id="SSF109854">
    <property type="entry name" value="DinB/YfiT-like putative metalloenzymes"/>
    <property type="match status" value="1"/>
</dbReference>
<evidence type="ECO:0000313" key="6">
    <source>
        <dbReference type="Proteomes" id="UP000579605"/>
    </source>
</evidence>
<dbReference type="InterPro" id="IPR024775">
    <property type="entry name" value="DinB-like"/>
</dbReference>
<dbReference type="PANTHER" id="PTHR24201">
    <property type="entry name" value="ANK_REP_REGION DOMAIN-CONTAINING PROTEIN"/>
    <property type="match status" value="1"/>
</dbReference>
<dbReference type="EMBL" id="JACBZH010000001">
    <property type="protein sequence ID" value="NYH89154.1"/>
    <property type="molecule type" value="Genomic_DNA"/>
</dbReference>
<dbReference type="Pfam" id="PF12796">
    <property type="entry name" value="Ank_2"/>
    <property type="match status" value="1"/>
</dbReference>
<dbReference type="SUPFAM" id="SSF48403">
    <property type="entry name" value="Ankyrin repeat"/>
    <property type="match status" value="1"/>
</dbReference>
<dbReference type="RefSeq" id="WP_179786938.1">
    <property type="nucleotide sequence ID" value="NZ_BAAARR010000002.1"/>
</dbReference>
<dbReference type="PROSITE" id="PS50088">
    <property type="entry name" value="ANK_REPEAT"/>
    <property type="match status" value="1"/>
</dbReference>
<dbReference type="AlphaFoldDB" id="A0A852Z878"/>
<evidence type="ECO:0000256" key="1">
    <source>
        <dbReference type="ARBA" id="ARBA00022737"/>
    </source>
</evidence>
<evidence type="ECO:0000313" key="5">
    <source>
        <dbReference type="EMBL" id="NYH89154.1"/>
    </source>
</evidence>
<sequence>MTSPTNPPTGSCADPATSSSMRAHLLDLSDFAWQRLHRRLGGLADEEYLWEPVPDAWTVRPTGDGAYAADGSAMPTQPAPFTTLAWRIAHVTDVLGAERTATWLGLPVGPDEEPDRPQGTADAGVAALERAHAIWRRRLAAVTGEALSRPMGQIAGPFADSDGAAFALHILDELIHHGAEIGVVRDLYQHQRPHDPFADACLRGDQAEAERLRAQDPGVVERLGADDPGIVSRAASRQRWDAVRLLVDLGFGVDAPESSSAPSPLHYAAGAGALDVVRLLVEHGADLDRADPTFAATPLGWAEHFGQAESAAYLTAARR</sequence>
<evidence type="ECO:0000256" key="2">
    <source>
        <dbReference type="ARBA" id="ARBA00023043"/>
    </source>
</evidence>
<evidence type="ECO:0000256" key="3">
    <source>
        <dbReference type="PROSITE-ProRule" id="PRU00023"/>
    </source>
</evidence>
<dbReference type="Proteomes" id="UP000579605">
    <property type="component" value="Unassembled WGS sequence"/>
</dbReference>
<feature type="repeat" description="ANK" evidence="3">
    <location>
        <begin position="260"/>
        <end position="292"/>
    </location>
</feature>
<keyword evidence="6" id="KW-1185">Reference proteome</keyword>